<dbReference type="InterPro" id="IPR018194">
    <property type="entry name" value="Ni-dep_hyd_lsu_Ni_BS"/>
</dbReference>
<dbReference type="PANTHER" id="PTHR43600:SF2">
    <property type="entry name" value="F420-NON-REDUCING HYDROGENASE VHU SUBUNIT A"/>
    <property type="match status" value="1"/>
</dbReference>
<dbReference type="InterPro" id="IPR029014">
    <property type="entry name" value="NiFe-Hase_large"/>
</dbReference>
<dbReference type="InterPro" id="IPR001501">
    <property type="entry name" value="Ni-dep_hyd_lsu"/>
</dbReference>
<evidence type="ECO:0000256" key="2">
    <source>
        <dbReference type="ARBA" id="ARBA00009292"/>
    </source>
</evidence>
<comment type="similarity">
    <text evidence="2">Belongs to the [NiFe]/[NiFeSe] hydrogenase large subunit family.</text>
</comment>
<dbReference type="SUPFAM" id="SSF56762">
    <property type="entry name" value="HydB/Nqo4-like"/>
    <property type="match status" value="1"/>
</dbReference>
<dbReference type="OrthoDB" id="9761717at2"/>
<dbReference type="GO" id="GO:0008901">
    <property type="term" value="F:ferredoxin hydrogenase activity"/>
    <property type="evidence" value="ECO:0007669"/>
    <property type="project" value="InterPro"/>
</dbReference>
<keyword evidence="6" id="KW-0408">Iron</keyword>
<comment type="cofactor">
    <cofactor evidence="1 6">
        <name>Ni(2+)</name>
        <dbReference type="ChEBI" id="CHEBI:49786"/>
    </cofactor>
</comment>
<evidence type="ECO:0000313" key="7">
    <source>
        <dbReference type="EMBL" id="SIS68580.1"/>
    </source>
</evidence>
<feature type="binding site" evidence="6">
    <location>
        <position position="64"/>
    </location>
    <ligand>
        <name>Ni(2+)</name>
        <dbReference type="ChEBI" id="CHEBI:49786"/>
    </ligand>
</feature>
<dbReference type="AlphaFoldDB" id="A0A1N7L4H1"/>
<dbReference type="EMBL" id="FTOE01000003">
    <property type="protein sequence ID" value="SIS68580.1"/>
    <property type="molecule type" value="Genomic_DNA"/>
</dbReference>
<evidence type="ECO:0000256" key="5">
    <source>
        <dbReference type="ARBA" id="ARBA00023002"/>
    </source>
</evidence>
<dbReference type="Proteomes" id="UP000185999">
    <property type="component" value="Unassembled WGS sequence"/>
</dbReference>
<feature type="binding site" evidence="6">
    <location>
        <position position="426"/>
    </location>
    <ligand>
        <name>Fe cation</name>
        <dbReference type="ChEBI" id="CHEBI:24875"/>
    </ligand>
</feature>
<feature type="binding site" evidence="6">
    <location>
        <position position="67"/>
    </location>
    <ligand>
        <name>Fe cation</name>
        <dbReference type="ChEBI" id="CHEBI:24875"/>
    </ligand>
</feature>
<proteinExistence type="inferred from homology"/>
<keyword evidence="6" id="KW-0460">Magnesium</keyword>
<sequence length="439" mass="50235">MKKSKVIKVDYLARVEGEGALYIRYDEAGVDDVQLKIFEPPRFFEAFLRGRDYLEAPDITARICGICPVAYQMSAVHAMENALDITPANEIRELRRLLYCGEWIESHVLHIYMLHAPDFLGYESAVAMAKDYPQIVQRGLHIKKIGNAIVNLIGGREIHPINVRVGGFYRMPTVSELQPLREELLKGRDMAIESARWVASLPFPEFKRDAPFAYEFVALSHPDEYPMNEGRIISSTGLDINAQQYEEYFAEEHVKHSNALHSVIKGREKGKDAYLVGPMARYNLNYDRLSPLTKSIAKEIGFPPFCDNPFQSIIVRSLEVLYAFDEALRIIDSYQRPHTPYIKTQAKAATGYAVTEAPRGLLYHHYSIDAQGKITEAKIVAPTSQNQKTIENDLRYLVPHYMHLEEEKLRALCEQAIRNYDPCISCATHFLKIHREKNE</sequence>
<keyword evidence="5" id="KW-0560">Oxidoreductase</keyword>
<dbReference type="PANTHER" id="PTHR43600">
    <property type="entry name" value="COENZYME F420 HYDROGENASE, SUBUNIT ALPHA"/>
    <property type="match status" value="1"/>
</dbReference>
<dbReference type="RefSeq" id="WP_054340558.1">
    <property type="nucleotide sequence ID" value="NZ_FTOE01000003.1"/>
</dbReference>
<evidence type="ECO:0000256" key="3">
    <source>
        <dbReference type="ARBA" id="ARBA00022596"/>
    </source>
</evidence>
<comment type="cofactor">
    <cofactor evidence="6">
        <name>Fe cation</name>
        <dbReference type="ChEBI" id="CHEBI:24875"/>
    </cofactor>
</comment>
<feature type="binding site" evidence="6">
    <location>
        <position position="45"/>
    </location>
    <ligand>
        <name>Mg(2+)</name>
        <dbReference type="ChEBI" id="CHEBI:18420"/>
    </ligand>
</feature>
<evidence type="ECO:0000256" key="6">
    <source>
        <dbReference type="PIRSR" id="PIRSR601501-1"/>
    </source>
</evidence>
<keyword evidence="3 6" id="KW-0533">Nickel</keyword>
<feature type="binding site" evidence="6">
    <location>
        <position position="379"/>
    </location>
    <ligand>
        <name>Mg(2+)</name>
        <dbReference type="ChEBI" id="CHEBI:18420"/>
    </ligand>
</feature>
<keyword evidence="8" id="KW-1185">Reference proteome</keyword>
<dbReference type="STRING" id="619304.SAMN05421760_103216"/>
<evidence type="ECO:0000313" key="8">
    <source>
        <dbReference type="Proteomes" id="UP000185999"/>
    </source>
</evidence>
<dbReference type="PROSITE" id="PS00508">
    <property type="entry name" value="NI_HGENASE_L_2"/>
    <property type="match status" value="1"/>
</dbReference>
<reference evidence="8" key="1">
    <citation type="submission" date="2017-01" db="EMBL/GenBank/DDBJ databases">
        <authorList>
            <person name="Varghese N."/>
            <person name="Submissions S."/>
        </authorList>
    </citation>
    <scope>NUCLEOTIDE SEQUENCE [LARGE SCALE GENOMIC DNA]</scope>
    <source>
        <strain evidence="8">DSM 22306</strain>
    </source>
</reference>
<organism evidence="7 8">
    <name type="scientific">Neptunomonas antarctica</name>
    <dbReference type="NCBI Taxonomy" id="619304"/>
    <lineage>
        <taxon>Bacteria</taxon>
        <taxon>Pseudomonadati</taxon>
        <taxon>Pseudomonadota</taxon>
        <taxon>Gammaproteobacteria</taxon>
        <taxon>Oceanospirillales</taxon>
        <taxon>Oceanospirillaceae</taxon>
        <taxon>Neptunomonas</taxon>
    </lineage>
</organism>
<dbReference type="Gene3D" id="1.10.645.10">
    <property type="entry name" value="Cytochrome-c3 Hydrogenase, chain B"/>
    <property type="match status" value="1"/>
</dbReference>
<evidence type="ECO:0000256" key="4">
    <source>
        <dbReference type="ARBA" id="ARBA00022723"/>
    </source>
</evidence>
<gene>
    <name evidence="7" type="ORF">SAMN05421760_103216</name>
</gene>
<dbReference type="GO" id="GO:0016151">
    <property type="term" value="F:nickel cation binding"/>
    <property type="evidence" value="ECO:0007669"/>
    <property type="project" value="InterPro"/>
</dbReference>
<name>A0A1N7L4H1_9GAMM</name>
<accession>A0A1N7L4H1</accession>
<feature type="binding site" evidence="6">
    <location>
        <position position="429"/>
    </location>
    <ligand>
        <name>Mg(2+)</name>
        <dbReference type="ChEBI" id="CHEBI:18420"/>
    </ligand>
</feature>
<protein>
    <submittedName>
        <fullName evidence="7">Coenzyme F420-reducing hydrogenase, alpha subunit</fullName>
    </submittedName>
</protein>
<feature type="binding site" evidence="6">
    <location>
        <position position="67"/>
    </location>
    <ligand>
        <name>Ni(2+)</name>
        <dbReference type="ChEBI" id="CHEBI:49786"/>
    </ligand>
</feature>
<keyword evidence="4 6" id="KW-0479">Metal-binding</keyword>
<dbReference type="Pfam" id="PF00374">
    <property type="entry name" value="NiFeSe_Hases"/>
    <property type="match status" value="2"/>
</dbReference>
<evidence type="ECO:0000256" key="1">
    <source>
        <dbReference type="ARBA" id="ARBA00001967"/>
    </source>
</evidence>
<feature type="binding site" evidence="6">
    <location>
        <position position="423"/>
    </location>
    <ligand>
        <name>Ni(2+)</name>
        <dbReference type="ChEBI" id="CHEBI:49786"/>
    </ligand>
</feature>